<dbReference type="OrthoDB" id="2377626at2759"/>
<proteinExistence type="predicted"/>
<dbReference type="Proteomes" id="UP000646827">
    <property type="component" value="Unassembled WGS sequence"/>
</dbReference>
<dbReference type="AlphaFoldDB" id="A0A8H7S576"/>
<feature type="region of interest" description="Disordered" evidence="1">
    <location>
        <begin position="1"/>
        <end position="36"/>
    </location>
</feature>
<feature type="compositionally biased region" description="Low complexity" evidence="1">
    <location>
        <begin position="1"/>
        <end position="23"/>
    </location>
</feature>
<comment type="caution">
    <text evidence="2">The sequence shown here is derived from an EMBL/GenBank/DDBJ whole genome shotgun (WGS) entry which is preliminary data.</text>
</comment>
<organism evidence="2 3">
    <name type="scientific">Circinella minor</name>
    <dbReference type="NCBI Taxonomy" id="1195481"/>
    <lineage>
        <taxon>Eukaryota</taxon>
        <taxon>Fungi</taxon>
        <taxon>Fungi incertae sedis</taxon>
        <taxon>Mucoromycota</taxon>
        <taxon>Mucoromycotina</taxon>
        <taxon>Mucoromycetes</taxon>
        <taxon>Mucorales</taxon>
        <taxon>Lichtheimiaceae</taxon>
        <taxon>Circinella</taxon>
    </lineage>
</organism>
<evidence type="ECO:0008006" key="4">
    <source>
        <dbReference type="Google" id="ProtNLM"/>
    </source>
</evidence>
<gene>
    <name evidence="2" type="ORF">INT45_002736</name>
</gene>
<sequence>MWNLSRSTTTPSPRTTPTFSTFTDGNLENVTPRPEENYLPLQPSVANDFEASMANGNISWNPDTIEELFSLMDVNYNSISETSNQRVVANLWEGMCTDLKARAAAALENDTSYDVATFTRLLNVEKMKCKWNTMRSNYVMIRDACGLTGILKEDRSIHPENNIESMGDGDRSGESVFENFQAERDQQSTIQLFQAAEETQAMATAPESAAAAATTTTEAATTETAEAATTTGGVGRGRYSFIDIAAVRRNLTEANIEFDQQMERSQDSMFDRLNGILERQAAKRKADLDDVIDAIVRERSADRELKRQRHENQQLMLACMNDNMEKMVRGQRAMLRMMGYGDEVTQRDRTNDDSQDE</sequence>
<feature type="region of interest" description="Disordered" evidence="1">
    <location>
        <begin position="201"/>
        <end position="231"/>
    </location>
</feature>
<accession>A0A8H7S576</accession>
<protein>
    <recommendedName>
        <fullName evidence="4">Myb/SANT-like domain-containing protein</fullName>
    </recommendedName>
</protein>
<evidence type="ECO:0000313" key="3">
    <source>
        <dbReference type="Proteomes" id="UP000646827"/>
    </source>
</evidence>
<name>A0A8H7S576_9FUNG</name>
<dbReference type="EMBL" id="JAEPRB010000102">
    <property type="protein sequence ID" value="KAG2221698.1"/>
    <property type="molecule type" value="Genomic_DNA"/>
</dbReference>
<evidence type="ECO:0000313" key="2">
    <source>
        <dbReference type="EMBL" id="KAG2221698.1"/>
    </source>
</evidence>
<reference evidence="2 3" key="1">
    <citation type="submission" date="2020-12" db="EMBL/GenBank/DDBJ databases">
        <title>Metabolic potential, ecology and presence of endohyphal bacteria is reflected in genomic diversity of Mucoromycotina.</title>
        <authorList>
            <person name="Muszewska A."/>
            <person name="Okrasinska A."/>
            <person name="Steczkiewicz K."/>
            <person name="Drgas O."/>
            <person name="Orlowska M."/>
            <person name="Perlinska-Lenart U."/>
            <person name="Aleksandrzak-Piekarczyk T."/>
            <person name="Szatraj K."/>
            <person name="Zielenkiewicz U."/>
            <person name="Pilsyk S."/>
            <person name="Malc E."/>
            <person name="Mieczkowski P."/>
            <person name="Kruszewska J.S."/>
            <person name="Biernat P."/>
            <person name="Pawlowska J."/>
        </authorList>
    </citation>
    <scope>NUCLEOTIDE SEQUENCE [LARGE SCALE GENOMIC DNA]</scope>
    <source>
        <strain evidence="2 3">CBS 142.35</strain>
    </source>
</reference>
<keyword evidence="3" id="KW-1185">Reference proteome</keyword>
<evidence type="ECO:0000256" key="1">
    <source>
        <dbReference type="SAM" id="MobiDB-lite"/>
    </source>
</evidence>